<dbReference type="SUPFAM" id="SSF54611">
    <property type="entry name" value="SecB-like"/>
    <property type="match status" value="1"/>
</dbReference>
<evidence type="ECO:0000313" key="7">
    <source>
        <dbReference type="Proteomes" id="UP000282106"/>
    </source>
</evidence>
<dbReference type="RefSeq" id="WP_123212650.1">
    <property type="nucleotide sequence ID" value="NZ_RJVO01000008.1"/>
</dbReference>
<evidence type="ECO:0000256" key="4">
    <source>
        <dbReference type="ARBA" id="ARBA00023010"/>
    </source>
</evidence>
<dbReference type="HAMAP" id="MF_00821">
    <property type="entry name" value="SecB"/>
    <property type="match status" value="1"/>
</dbReference>
<comment type="subcellular location">
    <subcellularLocation>
        <location evidence="5">Cytoplasm</location>
    </subcellularLocation>
</comment>
<sequence length="164" mass="17482">MTDTAAPQTAPATGPQVLLQKIYLKDASIEIPQAPAIFTRTEQPAIDIALNTNAQNVGEDNFQVTLSVTVTAKLPTGETAFLIEAHQAGIFTIRGFDNPADVEGVLGVFCPNTIFPFARESVADLMQRAGFSPVLLQPVNFEALFIEHRNRRAAAAAAPAAVAH</sequence>
<comment type="function">
    <text evidence="5">One of the proteins required for the normal export of preproteins out of the cell cytoplasm. It is a molecular chaperone that binds to a subset of precursor proteins, maintaining them in a translocation-competent state. It also specifically binds to its receptor SecA.</text>
</comment>
<reference evidence="6 7" key="1">
    <citation type="submission" date="2018-10" db="EMBL/GenBank/DDBJ databases">
        <authorList>
            <person name="Chen W.-M."/>
        </authorList>
    </citation>
    <scope>NUCLEOTIDE SEQUENCE [LARGE SCALE GENOMIC DNA]</scope>
    <source>
        <strain evidence="6 7">THS-13</strain>
    </source>
</reference>
<organism evidence="6 7">
    <name type="scientific">Stagnimonas aquatica</name>
    <dbReference type="NCBI Taxonomy" id="2689987"/>
    <lineage>
        <taxon>Bacteria</taxon>
        <taxon>Pseudomonadati</taxon>
        <taxon>Pseudomonadota</taxon>
        <taxon>Gammaproteobacteria</taxon>
        <taxon>Nevskiales</taxon>
        <taxon>Nevskiaceae</taxon>
        <taxon>Stagnimonas</taxon>
    </lineage>
</organism>
<comment type="subunit">
    <text evidence="5">Homotetramer, a dimer of dimers. One homotetramer interacts with 1 SecA dimer.</text>
</comment>
<dbReference type="GO" id="GO:0006457">
    <property type="term" value="P:protein folding"/>
    <property type="evidence" value="ECO:0007669"/>
    <property type="project" value="UniProtKB-UniRule"/>
</dbReference>
<accession>A0A3N0V2A5</accession>
<dbReference type="PANTHER" id="PTHR36918:SF1">
    <property type="entry name" value="PROTEIN-EXPORT PROTEIN SECB"/>
    <property type="match status" value="1"/>
</dbReference>
<evidence type="ECO:0000256" key="2">
    <source>
        <dbReference type="ARBA" id="ARBA00022448"/>
    </source>
</evidence>
<dbReference type="Pfam" id="PF02556">
    <property type="entry name" value="SecB"/>
    <property type="match status" value="1"/>
</dbReference>
<keyword evidence="2 5" id="KW-0813">Transport</keyword>
<dbReference type="GO" id="GO:0015031">
    <property type="term" value="P:protein transport"/>
    <property type="evidence" value="ECO:0007669"/>
    <property type="project" value="UniProtKB-UniRule"/>
</dbReference>
<keyword evidence="4 5" id="KW-0811">Translocation</keyword>
<dbReference type="Proteomes" id="UP000282106">
    <property type="component" value="Unassembled WGS sequence"/>
</dbReference>
<keyword evidence="5" id="KW-0963">Cytoplasm</keyword>
<proteinExistence type="inferred from homology"/>
<dbReference type="GO" id="GO:0051262">
    <property type="term" value="P:protein tetramerization"/>
    <property type="evidence" value="ECO:0007669"/>
    <property type="project" value="InterPro"/>
</dbReference>
<dbReference type="AlphaFoldDB" id="A0A3N0V2A5"/>
<keyword evidence="5" id="KW-0143">Chaperone</keyword>
<dbReference type="NCBIfam" id="TIGR00809">
    <property type="entry name" value="secB"/>
    <property type="match status" value="1"/>
</dbReference>
<dbReference type="GO" id="GO:0005737">
    <property type="term" value="C:cytoplasm"/>
    <property type="evidence" value="ECO:0007669"/>
    <property type="project" value="UniProtKB-SubCell"/>
</dbReference>
<keyword evidence="7" id="KW-1185">Reference proteome</keyword>
<name>A0A3N0V2A5_9GAMM</name>
<protein>
    <recommendedName>
        <fullName evidence="5">Protein-export protein SecB</fullName>
    </recommendedName>
</protein>
<dbReference type="FunCoup" id="A0A3N0V2A5">
    <property type="interactions" value="267"/>
</dbReference>
<gene>
    <name evidence="5 6" type="primary">secB</name>
    <name evidence="6" type="ORF">ED208_14535</name>
</gene>
<dbReference type="EMBL" id="RJVO01000008">
    <property type="protein sequence ID" value="ROH86661.1"/>
    <property type="molecule type" value="Genomic_DNA"/>
</dbReference>
<dbReference type="InParanoid" id="A0A3N0V2A5"/>
<dbReference type="GO" id="GO:0051082">
    <property type="term" value="F:unfolded protein binding"/>
    <property type="evidence" value="ECO:0007669"/>
    <property type="project" value="InterPro"/>
</dbReference>
<evidence type="ECO:0000256" key="3">
    <source>
        <dbReference type="ARBA" id="ARBA00022927"/>
    </source>
</evidence>
<dbReference type="Gene3D" id="3.10.420.10">
    <property type="entry name" value="SecB-like"/>
    <property type="match status" value="1"/>
</dbReference>
<keyword evidence="3 5" id="KW-0653">Protein transport</keyword>
<dbReference type="PANTHER" id="PTHR36918">
    <property type="match status" value="1"/>
</dbReference>
<evidence type="ECO:0000256" key="5">
    <source>
        <dbReference type="HAMAP-Rule" id="MF_00821"/>
    </source>
</evidence>
<evidence type="ECO:0000256" key="1">
    <source>
        <dbReference type="ARBA" id="ARBA00009990"/>
    </source>
</evidence>
<comment type="similarity">
    <text evidence="1 5">Belongs to the SecB family.</text>
</comment>
<dbReference type="PRINTS" id="PR01594">
    <property type="entry name" value="SECBCHAPRONE"/>
</dbReference>
<dbReference type="InterPro" id="IPR035958">
    <property type="entry name" value="SecB-like_sf"/>
</dbReference>
<comment type="caution">
    <text evidence="6">The sequence shown here is derived from an EMBL/GenBank/DDBJ whole genome shotgun (WGS) entry which is preliminary data.</text>
</comment>
<evidence type="ECO:0000313" key="6">
    <source>
        <dbReference type="EMBL" id="ROH86661.1"/>
    </source>
</evidence>
<dbReference type="InterPro" id="IPR003708">
    <property type="entry name" value="SecB"/>
</dbReference>